<name>A0A915I2I0_ROMCU</name>
<dbReference type="InterPro" id="IPR000210">
    <property type="entry name" value="BTB/POZ_dom"/>
</dbReference>
<keyword evidence="9" id="KW-0804">Transcription</keyword>
<dbReference type="CDD" id="cd18186">
    <property type="entry name" value="BTB_POZ_ZBTB_KLHL-like"/>
    <property type="match status" value="1"/>
</dbReference>
<dbReference type="PROSITE" id="PS50157">
    <property type="entry name" value="ZINC_FINGER_C2H2_2"/>
    <property type="match status" value="4"/>
</dbReference>
<dbReference type="SMART" id="SM00355">
    <property type="entry name" value="ZnF_C2H2"/>
    <property type="match status" value="4"/>
</dbReference>
<evidence type="ECO:0000256" key="1">
    <source>
        <dbReference type="ARBA" id="ARBA00004123"/>
    </source>
</evidence>
<dbReference type="AlphaFoldDB" id="A0A915I2I0"/>
<evidence type="ECO:0000256" key="4">
    <source>
        <dbReference type="ARBA" id="ARBA00022737"/>
    </source>
</evidence>
<feature type="region of interest" description="Disordered" evidence="12">
    <location>
        <begin position="422"/>
        <end position="451"/>
    </location>
</feature>
<keyword evidence="15" id="KW-1185">Reference proteome</keyword>
<feature type="domain" description="C2H2-type" evidence="14">
    <location>
        <begin position="630"/>
        <end position="657"/>
    </location>
</feature>
<dbReference type="FunFam" id="3.30.160.60:FF:000325">
    <property type="entry name" value="ZFP90 zinc finger protein"/>
    <property type="match status" value="1"/>
</dbReference>
<accession>A0A915I2I0</accession>
<reference evidence="16" key="1">
    <citation type="submission" date="2022-11" db="UniProtKB">
        <authorList>
            <consortium name="WormBaseParasite"/>
        </authorList>
    </citation>
    <scope>IDENTIFICATION</scope>
</reference>
<evidence type="ECO:0000313" key="16">
    <source>
        <dbReference type="WBParaSite" id="nRc.2.0.1.t08040-RA"/>
    </source>
</evidence>
<feature type="domain" description="C2H2-type" evidence="14">
    <location>
        <begin position="601"/>
        <end position="629"/>
    </location>
</feature>
<keyword evidence="8" id="KW-0238">DNA-binding</keyword>
<evidence type="ECO:0000259" key="14">
    <source>
        <dbReference type="PROSITE" id="PS50157"/>
    </source>
</evidence>
<dbReference type="GO" id="GO:0000978">
    <property type="term" value="F:RNA polymerase II cis-regulatory region sequence-specific DNA binding"/>
    <property type="evidence" value="ECO:0007669"/>
    <property type="project" value="TreeGrafter"/>
</dbReference>
<evidence type="ECO:0000259" key="13">
    <source>
        <dbReference type="PROSITE" id="PS50097"/>
    </source>
</evidence>
<dbReference type="InterPro" id="IPR050457">
    <property type="entry name" value="ZnFinger_BTB_dom_contain"/>
</dbReference>
<keyword evidence="4" id="KW-0677">Repeat</keyword>
<feature type="domain" description="BTB" evidence="13">
    <location>
        <begin position="170"/>
        <end position="241"/>
    </location>
</feature>
<dbReference type="Proteomes" id="UP000887565">
    <property type="component" value="Unplaced"/>
</dbReference>
<organism evidence="15 16">
    <name type="scientific">Romanomermis culicivorax</name>
    <name type="common">Nematode worm</name>
    <dbReference type="NCBI Taxonomy" id="13658"/>
    <lineage>
        <taxon>Eukaryota</taxon>
        <taxon>Metazoa</taxon>
        <taxon>Ecdysozoa</taxon>
        <taxon>Nematoda</taxon>
        <taxon>Enoplea</taxon>
        <taxon>Dorylaimia</taxon>
        <taxon>Mermithida</taxon>
        <taxon>Mermithoidea</taxon>
        <taxon>Mermithidae</taxon>
        <taxon>Romanomermis</taxon>
    </lineage>
</organism>
<dbReference type="PROSITE" id="PS50097">
    <property type="entry name" value="BTB"/>
    <property type="match status" value="2"/>
</dbReference>
<dbReference type="PROSITE" id="PS00028">
    <property type="entry name" value="ZINC_FINGER_C2H2_1"/>
    <property type="match status" value="3"/>
</dbReference>
<evidence type="ECO:0000256" key="12">
    <source>
        <dbReference type="SAM" id="MobiDB-lite"/>
    </source>
</evidence>
<dbReference type="GO" id="GO:0008270">
    <property type="term" value="F:zinc ion binding"/>
    <property type="evidence" value="ECO:0007669"/>
    <property type="project" value="UniProtKB-KW"/>
</dbReference>
<evidence type="ECO:0000256" key="8">
    <source>
        <dbReference type="ARBA" id="ARBA00023125"/>
    </source>
</evidence>
<dbReference type="WBParaSite" id="nRc.2.0.1.t08040-RA">
    <property type="protein sequence ID" value="nRc.2.0.1.t08040-RA"/>
    <property type="gene ID" value="nRc.2.0.1.g08040"/>
</dbReference>
<evidence type="ECO:0000256" key="9">
    <source>
        <dbReference type="ARBA" id="ARBA00023163"/>
    </source>
</evidence>
<evidence type="ECO:0000256" key="5">
    <source>
        <dbReference type="ARBA" id="ARBA00022771"/>
    </source>
</evidence>
<dbReference type="GO" id="GO:0000981">
    <property type="term" value="F:DNA-binding transcription factor activity, RNA polymerase II-specific"/>
    <property type="evidence" value="ECO:0007669"/>
    <property type="project" value="TreeGrafter"/>
</dbReference>
<dbReference type="InterPro" id="IPR013087">
    <property type="entry name" value="Znf_C2H2_type"/>
</dbReference>
<keyword evidence="7" id="KW-0805">Transcription regulation</keyword>
<dbReference type="PANTHER" id="PTHR46105:SF28">
    <property type="entry name" value="ZINC FINGER PROTEIN 37-LIKE"/>
    <property type="match status" value="1"/>
</dbReference>
<feature type="domain" description="BTB" evidence="13">
    <location>
        <begin position="47"/>
        <end position="118"/>
    </location>
</feature>
<evidence type="ECO:0000313" key="15">
    <source>
        <dbReference type="Proteomes" id="UP000887565"/>
    </source>
</evidence>
<dbReference type="PANTHER" id="PTHR46105">
    <property type="entry name" value="AGAP004733-PA"/>
    <property type="match status" value="1"/>
</dbReference>
<protein>
    <submittedName>
        <fullName evidence="16">Uncharacterized protein</fullName>
    </submittedName>
</protein>
<feature type="domain" description="C2H2-type" evidence="14">
    <location>
        <begin position="687"/>
        <end position="717"/>
    </location>
</feature>
<dbReference type="Pfam" id="PF00096">
    <property type="entry name" value="zf-C2H2"/>
    <property type="match status" value="1"/>
</dbReference>
<evidence type="ECO:0000256" key="2">
    <source>
        <dbReference type="ARBA" id="ARBA00006991"/>
    </source>
</evidence>
<evidence type="ECO:0000256" key="10">
    <source>
        <dbReference type="ARBA" id="ARBA00023242"/>
    </source>
</evidence>
<dbReference type="InterPro" id="IPR011333">
    <property type="entry name" value="SKP1/BTB/POZ_sf"/>
</dbReference>
<proteinExistence type="inferred from homology"/>
<dbReference type="OMA" id="LEAPYKC"/>
<comment type="similarity">
    <text evidence="2">Belongs to the krueppel C2H2-type zinc-finger protein family.</text>
</comment>
<evidence type="ECO:0000256" key="6">
    <source>
        <dbReference type="ARBA" id="ARBA00022833"/>
    </source>
</evidence>
<keyword evidence="6" id="KW-0862">Zinc</keyword>
<dbReference type="FunFam" id="3.30.160.60:FF:000075">
    <property type="entry name" value="Putative zinc finger protein 536"/>
    <property type="match status" value="1"/>
</dbReference>
<evidence type="ECO:0000256" key="11">
    <source>
        <dbReference type="PROSITE-ProRule" id="PRU00042"/>
    </source>
</evidence>
<dbReference type="Gene3D" id="3.30.160.60">
    <property type="entry name" value="Classic Zinc Finger"/>
    <property type="match status" value="3"/>
</dbReference>
<comment type="subcellular location">
    <subcellularLocation>
        <location evidence="1">Nucleus</location>
    </subcellularLocation>
</comment>
<evidence type="ECO:0000256" key="7">
    <source>
        <dbReference type="ARBA" id="ARBA00023015"/>
    </source>
</evidence>
<keyword evidence="5 11" id="KW-0863">Zinc-finger</keyword>
<sequence length="724" mass="79726">MLENSNITACATDSESYMFDRSQLTPLNHGDALLLYLHHLHQTQRFADVIIQCEGVVVDLCHRLVLAAFSRHFESALVGVDGSNQITLDIDPKVTGVNVEDLRLIFEYMYTGRVISTDTLFKTAKALGITTLTNLIIKRNCMIGSVLISDDHSNFLMHQCRRYYQENKFMDVAIHCEGIFMRNCHRVVLSAFSDHFEAALSNTENCPFVTLDIDSEITGVSSMDLRIIVDFMYQGAVRAPRSRTKQLIIAGRSLGVSKLCDIIISTDSSASPLPVAQQTIVDGVFSAPGGDYVPLNAIDLATPAAIASIVSAADPQLGFNHLIDEVGAQEDVGVHTTPGLTLQLHSQLSVDSSLTASYLHQDRYDDLTAAMATTSAYYDHASSGVAAVSMSTLTSETLSSMTHNHGAAASAVSHIQQGHSVGSVMDDLGASSSPPPSSMMSNTPLPDDATMTDDIYDEYVIGPRRRRNPMGTYRGQMKIKCVNEPKRSLKTDFYLEGLGATPQTMYIDENGLIQSSSSSTLNVAASSSTVNEFPCASSSSSIINEDEVSSVTLSLTAPLSKRRRSYYLDAYGYGLPEIIGGTDVTVPLLVGDQQLMMEKPFKCPYCDHRTKEKSALEKHVRCIHTLEAPYKCRFCNQAFKVQSNLVRHIRAHTGEKPYVCKKCGAAYADKKNMDAHVFREHLKMRPLECPTNGCSAKFWRQDRFNYHCRRQHGLEPPEEGAEMM</sequence>
<dbReference type="InterPro" id="IPR036236">
    <property type="entry name" value="Znf_C2H2_sf"/>
</dbReference>
<dbReference type="GO" id="GO:0005634">
    <property type="term" value="C:nucleus"/>
    <property type="evidence" value="ECO:0007669"/>
    <property type="project" value="UniProtKB-SubCell"/>
</dbReference>
<dbReference type="SUPFAM" id="SSF57667">
    <property type="entry name" value="beta-beta-alpha zinc fingers"/>
    <property type="match status" value="2"/>
</dbReference>
<dbReference type="SMART" id="SM00225">
    <property type="entry name" value="BTB"/>
    <property type="match status" value="2"/>
</dbReference>
<feature type="domain" description="C2H2-type" evidence="14">
    <location>
        <begin position="658"/>
        <end position="686"/>
    </location>
</feature>
<keyword evidence="3" id="KW-0479">Metal-binding</keyword>
<dbReference type="SUPFAM" id="SSF54695">
    <property type="entry name" value="POZ domain"/>
    <property type="match status" value="2"/>
</dbReference>
<dbReference type="Gene3D" id="3.30.710.10">
    <property type="entry name" value="Potassium Channel Kv1.1, Chain A"/>
    <property type="match status" value="2"/>
</dbReference>
<dbReference type="Pfam" id="PF00651">
    <property type="entry name" value="BTB"/>
    <property type="match status" value="2"/>
</dbReference>
<keyword evidence="10" id="KW-0539">Nucleus</keyword>
<evidence type="ECO:0000256" key="3">
    <source>
        <dbReference type="ARBA" id="ARBA00022723"/>
    </source>
</evidence>